<dbReference type="Gene3D" id="2.30.38.10">
    <property type="entry name" value="Luciferase, Domain 3"/>
    <property type="match status" value="1"/>
</dbReference>
<dbReference type="Gene3D" id="3.30.300.30">
    <property type="match status" value="1"/>
</dbReference>
<dbReference type="CDD" id="cd05930">
    <property type="entry name" value="A_NRPS"/>
    <property type="match status" value="1"/>
</dbReference>
<dbReference type="PANTHER" id="PTHR45527">
    <property type="entry name" value="NONRIBOSOMAL PEPTIDE SYNTHETASE"/>
    <property type="match status" value="1"/>
</dbReference>
<dbReference type="Gene3D" id="1.10.1200.10">
    <property type="entry name" value="ACP-like"/>
    <property type="match status" value="1"/>
</dbReference>
<dbReference type="InterPro" id="IPR009081">
    <property type="entry name" value="PP-bd_ACP"/>
</dbReference>
<dbReference type="Pfam" id="PF00550">
    <property type="entry name" value="PP-binding"/>
    <property type="match status" value="1"/>
</dbReference>
<accession>A0ABR7QH27</accession>
<organism evidence="2 3">
    <name type="scientific">Kordia aestuariivivens</name>
    <dbReference type="NCBI Taxonomy" id="2759037"/>
    <lineage>
        <taxon>Bacteria</taxon>
        <taxon>Pseudomonadati</taxon>
        <taxon>Bacteroidota</taxon>
        <taxon>Flavobacteriia</taxon>
        <taxon>Flavobacteriales</taxon>
        <taxon>Flavobacteriaceae</taxon>
        <taxon>Kordia</taxon>
    </lineage>
</organism>
<evidence type="ECO:0000313" key="3">
    <source>
        <dbReference type="Proteomes" id="UP000619238"/>
    </source>
</evidence>
<dbReference type="InterPro" id="IPR000873">
    <property type="entry name" value="AMP-dep_synth/lig_dom"/>
</dbReference>
<dbReference type="Pfam" id="PF13193">
    <property type="entry name" value="AMP-binding_C"/>
    <property type="match status" value="1"/>
</dbReference>
<dbReference type="InterPro" id="IPR036736">
    <property type="entry name" value="ACP-like_sf"/>
</dbReference>
<dbReference type="Proteomes" id="UP000619238">
    <property type="component" value="Unassembled WGS sequence"/>
</dbReference>
<dbReference type="NCBIfam" id="TIGR01733">
    <property type="entry name" value="AA-adenyl-dom"/>
    <property type="match status" value="1"/>
</dbReference>
<reference evidence="2 3" key="1">
    <citation type="submission" date="2020-07" db="EMBL/GenBank/DDBJ databases">
        <title>Description of Kordia aestuariivivens sp. nov., isolated from a tidal flat.</title>
        <authorList>
            <person name="Park S."/>
            <person name="Yoon J.-H."/>
        </authorList>
    </citation>
    <scope>NUCLEOTIDE SEQUENCE [LARGE SCALE GENOMIC DNA]</scope>
    <source>
        <strain evidence="2 3">YSTF-M3</strain>
    </source>
</reference>
<dbReference type="SUPFAM" id="SSF52777">
    <property type="entry name" value="CoA-dependent acyltransferases"/>
    <property type="match status" value="1"/>
</dbReference>
<dbReference type="Pfam" id="PF00501">
    <property type="entry name" value="AMP-binding"/>
    <property type="match status" value="1"/>
</dbReference>
<dbReference type="SUPFAM" id="SSF47336">
    <property type="entry name" value="ACP-like"/>
    <property type="match status" value="1"/>
</dbReference>
<dbReference type="PROSITE" id="PS50075">
    <property type="entry name" value="CARRIER"/>
    <property type="match status" value="1"/>
</dbReference>
<feature type="domain" description="Carrier" evidence="1">
    <location>
        <begin position="770"/>
        <end position="845"/>
    </location>
</feature>
<keyword evidence="3" id="KW-1185">Reference proteome</keyword>
<name>A0ABR7QH27_9FLAO</name>
<dbReference type="Gene3D" id="3.30.559.30">
    <property type="entry name" value="Nonribosomal peptide synthetase, condensation domain"/>
    <property type="match status" value="1"/>
</dbReference>
<dbReference type="PANTHER" id="PTHR45527:SF1">
    <property type="entry name" value="FATTY ACID SYNTHASE"/>
    <property type="match status" value="1"/>
</dbReference>
<proteinExistence type="predicted"/>
<dbReference type="InterPro" id="IPR045851">
    <property type="entry name" value="AMP-bd_C_sf"/>
</dbReference>
<dbReference type="SUPFAM" id="SSF56801">
    <property type="entry name" value="Acetyl-CoA synthetase-like"/>
    <property type="match status" value="1"/>
</dbReference>
<dbReference type="EMBL" id="JACGWS010000029">
    <property type="protein sequence ID" value="MBC8757718.1"/>
    <property type="molecule type" value="Genomic_DNA"/>
</dbReference>
<gene>
    <name evidence="2" type="ORF">H2O64_23830</name>
</gene>
<sequence length="860" mass="98412">MENTVINTETTCPKTYWLERLKGDLPNIQLPSYKSQLKENQKNSNSIQYYFPEELNAKISSLQIENKKDYFYVGLSVLYILFYKYGAGKDIIINVDTDENIEAGNKMSTRIIINPEENFQQFYQRVKTIITSDIQHQYAYEDLLNHIAFETGHNTTFNIAFNYVDCTEKGHAFTEHDISFSLCNQFNTLSLIVNYNSDIYETKVVRQFARHFKQLFTEMLLHQETKIASLSCLNEIEKKQFLYDYNKTIVTENQDVGMHELFEQKCIETPNAVALQQHGNILTYKELNEKSNAVAHYLIQQCITAETNVGALCTRSFDMIIVLMGILKSGGSYVPIDPTYPLDRQKYIAENSKVKVVLTNYDAELKTSMPNVTFKHVTEVDFQKHTSNPNIDIKGTQLAYTIYTSGSTGRPKGVMIEHYSAVNLICWVNERFSVNEHDKMLFITSVCFDLSVYDIFGMLAAGGSVVIVKKKEIEDFQLLKNIIKNEGITFWDSVPTTFNYLVMQLEEEASEVLPDLRLVFMSGDWIPVQLPEKAKTFFPNAEIISLGGATEGTVWSNYFPIENVNEEWSSIPYGKPIRNNYFYVLDENLNPVPEGVIGELHIGGIGVARGYDNDPEKTEKSFIPDPFSTELGGRMYKTGDLGRWLPSGNMEFMGRKDYQVKINGNRVELEEIINVLNDVKSISEAYVLAKDNKTGSKYLVAYVVAKEEKAINILKKELMTILHEKLPEYMVPRLYIPLAELPLTPNGKIDRKRLPDPMDTIVLAEIEQVKPSTETEKKIAKIWSQILKVNQIGIHEDFVILGGDSLKGIMCINDCFREFKIKIDTEDFFENSTIEKLAKYIDFILNQKSIDVSKFNSIDL</sequence>
<dbReference type="InterPro" id="IPR025110">
    <property type="entry name" value="AMP-bd_C"/>
</dbReference>
<comment type="caution">
    <text evidence="2">The sequence shown here is derived from an EMBL/GenBank/DDBJ whole genome shotgun (WGS) entry which is preliminary data.</text>
</comment>
<dbReference type="InterPro" id="IPR001242">
    <property type="entry name" value="Condensation_dom"/>
</dbReference>
<dbReference type="Gene3D" id="3.40.50.980">
    <property type="match status" value="2"/>
</dbReference>
<dbReference type="RefSeq" id="WP_187564759.1">
    <property type="nucleotide sequence ID" value="NZ_JACGWS010000029.1"/>
</dbReference>
<evidence type="ECO:0000259" key="1">
    <source>
        <dbReference type="PROSITE" id="PS50075"/>
    </source>
</evidence>
<protein>
    <submittedName>
        <fullName evidence="2">Non-ribosomal peptide synthetase</fullName>
    </submittedName>
</protein>
<dbReference type="InterPro" id="IPR010071">
    <property type="entry name" value="AA_adenyl_dom"/>
</dbReference>
<dbReference type="Pfam" id="PF00668">
    <property type="entry name" value="Condensation"/>
    <property type="match status" value="1"/>
</dbReference>
<evidence type="ECO:0000313" key="2">
    <source>
        <dbReference type="EMBL" id="MBC8757718.1"/>
    </source>
</evidence>